<dbReference type="Proteomes" id="UP000013167">
    <property type="component" value="Unassembled WGS sequence"/>
</dbReference>
<evidence type="ECO:0000313" key="2">
    <source>
        <dbReference type="EMBL" id="CCH69305.1"/>
    </source>
</evidence>
<proteinExistence type="predicted"/>
<dbReference type="eggNOG" id="ENOG5030KV6">
    <property type="taxonomic scope" value="Bacteria"/>
</dbReference>
<comment type="caution">
    <text evidence="2">The sequence shown here is derived from an EMBL/GenBank/DDBJ whole genome shotgun (WGS) entry which is preliminary data.</text>
</comment>
<dbReference type="EMBL" id="CAIZ01000053">
    <property type="protein sequence ID" value="CCH69305.1"/>
    <property type="molecule type" value="Genomic_DNA"/>
</dbReference>
<gene>
    <name evidence="2" type="ORF">BN10_1460013</name>
</gene>
<accession>N0E0U3</accession>
<evidence type="ECO:0000313" key="3">
    <source>
        <dbReference type="Proteomes" id="UP000013167"/>
    </source>
</evidence>
<organism evidence="2 3">
    <name type="scientific">Phycicoccus elongatus Lp2</name>
    <dbReference type="NCBI Taxonomy" id="1193181"/>
    <lineage>
        <taxon>Bacteria</taxon>
        <taxon>Bacillati</taxon>
        <taxon>Actinomycetota</taxon>
        <taxon>Actinomycetes</taxon>
        <taxon>Micrococcales</taxon>
        <taxon>Intrasporangiaceae</taxon>
        <taxon>Phycicoccus</taxon>
    </lineage>
</organism>
<reference evidence="2 3" key="1">
    <citation type="journal article" date="2013" name="ISME J.">
        <title>A metabolic model for members of the genus Tetrasphaera involved in enhanced biological phosphorus removal.</title>
        <authorList>
            <person name="Kristiansen R."/>
            <person name="Nguyen H.T.T."/>
            <person name="Saunders A.M."/>
            <person name="Nielsen J.L."/>
            <person name="Wimmer R."/>
            <person name="Le V.Q."/>
            <person name="McIlroy S.J."/>
            <person name="Petrovski S."/>
            <person name="Seviour R.J."/>
            <person name="Calteau A."/>
            <person name="Nielsen K.L."/>
            <person name="Nielsen P.H."/>
        </authorList>
    </citation>
    <scope>NUCLEOTIDE SEQUENCE [LARGE SCALE GENOMIC DNA]</scope>
    <source>
        <strain evidence="2 3">Lp2</strain>
    </source>
</reference>
<evidence type="ECO:0000256" key="1">
    <source>
        <dbReference type="SAM" id="Phobius"/>
    </source>
</evidence>
<name>N0E0U3_9MICO</name>
<dbReference type="HOGENOM" id="CLU_2572716_0_0_11"/>
<keyword evidence="1" id="KW-0812">Transmembrane</keyword>
<feature type="transmembrane region" description="Helical" evidence="1">
    <location>
        <begin position="20"/>
        <end position="42"/>
    </location>
</feature>
<keyword evidence="1" id="KW-1133">Transmembrane helix</keyword>
<dbReference type="STRING" id="1193181.BN10_1460013"/>
<sequence>MSRVSIWVCRAACVTLDDMTALVLATLLCMGLALAVVALVAVPARREGRDLLTARGEEVVGALRERSDQVRPRRAREAAHG</sequence>
<keyword evidence="1" id="KW-0472">Membrane</keyword>
<keyword evidence="3" id="KW-1185">Reference proteome</keyword>
<protein>
    <submittedName>
        <fullName evidence="2">Uncharacterized protein</fullName>
    </submittedName>
</protein>
<dbReference type="AlphaFoldDB" id="N0E0U3"/>